<organism evidence="1 2">
    <name type="scientific">Gossypium stocksii</name>
    <dbReference type="NCBI Taxonomy" id="47602"/>
    <lineage>
        <taxon>Eukaryota</taxon>
        <taxon>Viridiplantae</taxon>
        <taxon>Streptophyta</taxon>
        <taxon>Embryophyta</taxon>
        <taxon>Tracheophyta</taxon>
        <taxon>Spermatophyta</taxon>
        <taxon>Magnoliopsida</taxon>
        <taxon>eudicotyledons</taxon>
        <taxon>Gunneridae</taxon>
        <taxon>Pentapetalae</taxon>
        <taxon>rosids</taxon>
        <taxon>malvids</taxon>
        <taxon>Malvales</taxon>
        <taxon>Malvaceae</taxon>
        <taxon>Malvoideae</taxon>
        <taxon>Gossypium</taxon>
    </lineage>
</organism>
<evidence type="ECO:0000313" key="2">
    <source>
        <dbReference type="Proteomes" id="UP000828251"/>
    </source>
</evidence>
<evidence type="ECO:0000313" key="1">
    <source>
        <dbReference type="EMBL" id="KAH1055496.1"/>
    </source>
</evidence>
<keyword evidence="2" id="KW-1185">Reference proteome</keyword>
<protein>
    <submittedName>
        <fullName evidence="1">Uncharacterized protein</fullName>
    </submittedName>
</protein>
<reference evidence="1 2" key="1">
    <citation type="journal article" date="2021" name="Plant Biotechnol. J.">
        <title>Multi-omics assisted identification of the key and species-specific regulatory components of drought-tolerant mechanisms in Gossypium stocksii.</title>
        <authorList>
            <person name="Yu D."/>
            <person name="Ke L."/>
            <person name="Zhang D."/>
            <person name="Wu Y."/>
            <person name="Sun Y."/>
            <person name="Mei J."/>
            <person name="Sun J."/>
            <person name="Sun Y."/>
        </authorList>
    </citation>
    <scope>NUCLEOTIDE SEQUENCE [LARGE SCALE GENOMIC DNA]</scope>
    <source>
        <strain evidence="2">cv. E1</strain>
        <tissue evidence="1">Leaf</tissue>
    </source>
</reference>
<sequence length="119" mass="13661">MVKLRDQNIAFLIKLGYKLVSDEEAIWKDRWIPNVGLLINYLPTYANVNTDCLLRNLITRDGNWNISFLQEWLPKEIISHILGIPPPHPDEGPDRLAWRHTSTGAFSVKSAYTMLKADS</sequence>
<dbReference type="EMBL" id="JAIQCV010000010">
    <property type="protein sequence ID" value="KAH1055496.1"/>
    <property type="molecule type" value="Genomic_DNA"/>
</dbReference>
<accession>A0A9D3UQL8</accession>
<proteinExistence type="predicted"/>
<gene>
    <name evidence="1" type="ORF">J1N35_033561</name>
</gene>
<dbReference type="Proteomes" id="UP000828251">
    <property type="component" value="Unassembled WGS sequence"/>
</dbReference>
<name>A0A9D3UQL8_9ROSI</name>
<comment type="caution">
    <text evidence="1">The sequence shown here is derived from an EMBL/GenBank/DDBJ whole genome shotgun (WGS) entry which is preliminary data.</text>
</comment>
<dbReference type="AlphaFoldDB" id="A0A9D3UQL8"/>
<dbReference type="OrthoDB" id="1000431at2759"/>